<dbReference type="PANTHER" id="PTHR44314">
    <property type="entry name" value="CILIA- AND FLAGELLA-ASSOCIATED PROTEIN 70"/>
    <property type="match status" value="1"/>
</dbReference>
<evidence type="ECO:0000256" key="2">
    <source>
        <dbReference type="ARBA" id="ARBA00022803"/>
    </source>
</evidence>
<dbReference type="GO" id="GO:0003341">
    <property type="term" value="P:cilium movement"/>
    <property type="evidence" value="ECO:0007669"/>
    <property type="project" value="TreeGrafter"/>
</dbReference>
<dbReference type="GO" id="GO:0031514">
    <property type="term" value="C:motile cilium"/>
    <property type="evidence" value="ECO:0007669"/>
    <property type="project" value="TreeGrafter"/>
</dbReference>
<dbReference type="GO" id="GO:0070062">
    <property type="term" value="C:extracellular exosome"/>
    <property type="evidence" value="ECO:0007669"/>
    <property type="project" value="TreeGrafter"/>
</dbReference>
<dbReference type="InterPro" id="IPR011990">
    <property type="entry name" value="TPR-like_helical_dom_sf"/>
</dbReference>
<sequence>FVPRALSHDLLSPDGGPSCQYHLMCAQGHLLRKEFDAANESLQEASQVDHQNPDVWALTGHLRYLSGRKGEARQSYEHALSLVADASEMHSVYLRLGSIYLQEGEVITDHLLYVRMSNVCTQ</sequence>
<gene>
    <name evidence="3" type="ORF">GDO78_020917</name>
</gene>
<evidence type="ECO:0000256" key="1">
    <source>
        <dbReference type="ARBA" id="ARBA00022737"/>
    </source>
</evidence>
<keyword evidence="2" id="KW-0802">TPR repeat</keyword>
<comment type="caution">
    <text evidence="3">The sequence shown here is derived from an EMBL/GenBank/DDBJ whole genome shotgun (WGS) entry which is preliminary data.</text>
</comment>
<reference evidence="3" key="1">
    <citation type="thesis" date="2020" institute="ProQuest LLC" country="789 East Eisenhower Parkway, Ann Arbor, MI, USA">
        <title>Comparative Genomics and Chromosome Evolution.</title>
        <authorList>
            <person name="Mudd A.B."/>
        </authorList>
    </citation>
    <scope>NUCLEOTIDE SEQUENCE</scope>
    <source>
        <strain evidence="3">HN-11 Male</strain>
        <tissue evidence="3">Kidney and liver</tissue>
    </source>
</reference>
<feature type="non-terminal residue" evidence="3">
    <location>
        <position position="122"/>
    </location>
</feature>
<dbReference type="Gene3D" id="1.25.40.10">
    <property type="entry name" value="Tetratricopeptide repeat domain"/>
    <property type="match status" value="1"/>
</dbReference>
<keyword evidence="4" id="KW-1185">Reference proteome</keyword>
<evidence type="ECO:0000313" key="4">
    <source>
        <dbReference type="Proteomes" id="UP000770717"/>
    </source>
</evidence>
<keyword evidence="1" id="KW-0677">Repeat</keyword>
<name>A0A8J6BIE0_ELECQ</name>
<protein>
    <submittedName>
        <fullName evidence="3">Uncharacterized protein</fullName>
    </submittedName>
</protein>
<dbReference type="InterPro" id="IPR052628">
    <property type="entry name" value="CFAP70"/>
</dbReference>
<dbReference type="EMBL" id="WNTK01056814">
    <property type="protein sequence ID" value="KAG9460573.1"/>
    <property type="molecule type" value="Genomic_DNA"/>
</dbReference>
<evidence type="ECO:0000313" key="3">
    <source>
        <dbReference type="EMBL" id="KAG9460573.1"/>
    </source>
</evidence>
<dbReference type="PANTHER" id="PTHR44314:SF1">
    <property type="entry name" value="CILIA- AND FLAGELLA-ASSOCIATED PROTEIN 70"/>
    <property type="match status" value="1"/>
</dbReference>
<dbReference type="Proteomes" id="UP000770717">
    <property type="component" value="Unassembled WGS sequence"/>
</dbReference>
<organism evidence="3 4">
    <name type="scientific">Eleutherodactylus coqui</name>
    <name type="common">Puerto Rican coqui</name>
    <dbReference type="NCBI Taxonomy" id="57060"/>
    <lineage>
        <taxon>Eukaryota</taxon>
        <taxon>Metazoa</taxon>
        <taxon>Chordata</taxon>
        <taxon>Craniata</taxon>
        <taxon>Vertebrata</taxon>
        <taxon>Euteleostomi</taxon>
        <taxon>Amphibia</taxon>
        <taxon>Batrachia</taxon>
        <taxon>Anura</taxon>
        <taxon>Neobatrachia</taxon>
        <taxon>Hyloidea</taxon>
        <taxon>Eleutherodactylidae</taxon>
        <taxon>Eleutherodactylinae</taxon>
        <taxon>Eleutherodactylus</taxon>
        <taxon>Eleutherodactylus</taxon>
    </lineage>
</organism>
<dbReference type="AlphaFoldDB" id="A0A8J6BIE0"/>
<dbReference type="SUPFAM" id="SSF48452">
    <property type="entry name" value="TPR-like"/>
    <property type="match status" value="1"/>
</dbReference>
<dbReference type="OrthoDB" id="10262375at2759"/>
<dbReference type="GO" id="GO:0060271">
    <property type="term" value="P:cilium assembly"/>
    <property type="evidence" value="ECO:0007669"/>
    <property type="project" value="TreeGrafter"/>
</dbReference>
<accession>A0A8J6BIE0</accession>
<proteinExistence type="predicted"/>